<feature type="region of interest" description="Disordered" evidence="1">
    <location>
        <begin position="1"/>
        <end position="83"/>
    </location>
</feature>
<accession>A0AAW2JM01</accession>
<gene>
    <name evidence="2" type="ORF">Sradi_6839400</name>
</gene>
<evidence type="ECO:0000256" key="1">
    <source>
        <dbReference type="SAM" id="MobiDB-lite"/>
    </source>
</evidence>
<reference evidence="2" key="1">
    <citation type="submission" date="2020-06" db="EMBL/GenBank/DDBJ databases">
        <authorList>
            <person name="Li T."/>
            <person name="Hu X."/>
            <person name="Zhang T."/>
            <person name="Song X."/>
            <person name="Zhang H."/>
            <person name="Dai N."/>
            <person name="Sheng W."/>
            <person name="Hou X."/>
            <person name="Wei L."/>
        </authorList>
    </citation>
    <scope>NUCLEOTIDE SEQUENCE</scope>
    <source>
        <strain evidence="2">G02</strain>
        <tissue evidence="2">Leaf</tissue>
    </source>
</reference>
<dbReference type="EMBL" id="JACGWJ010000050">
    <property type="protein sequence ID" value="KAL0295359.1"/>
    <property type="molecule type" value="Genomic_DNA"/>
</dbReference>
<reference evidence="2" key="2">
    <citation type="journal article" date="2024" name="Plant">
        <title>Genomic evolution and insights into agronomic trait innovations of Sesamum species.</title>
        <authorList>
            <person name="Miao H."/>
            <person name="Wang L."/>
            <person name="Qu L."/>
            <person name="Liu H."/>
            <person name="Sun Y."/>
            <person name="Le M."/>
            <person name="Wang Q."/>
            <person name="Wei S."/>
            <person name="Zheng Y."/>
            <person name="Lin W."/>
            <person name="Duan Y."/>
            <person name="Cao H."/>
            <person name="Xiong S."/>
            <person name="Wang X."/>
            <person name="Wei L."/>
            <person name="Li C."/>
            <person name="Ma Q."/>
            <person name="Ju M."/>
            <person name="Zhao R."/>
            <person name="Li G."/>
            <person name="Mu C."/>
            <person name="Tian Q."/>
            <person name="Mei H."/>
            <person name="Zhang T."/>
            <person name="Gao T."/>
            <person name="Zhang H."/>
        </authorList>
    </citation>
    <scope>NUCLEOTIDE SEQUENCE</scope>
    <source>
        <strain evidence="2">G02</strain>
    </source>
</reference>
<proteinExistence type="predicted"/>
<evidence type="ECO:0000313" key="2">
    <source>
        <dbReference type="EMBL" id="KAL0295359.1"/>
    </source>
</evidence>
<comment type="caution">
    <text evidence="2">The sequence shown here is derived from an EMBL/GenBank/DDBJ whole genome shotgun (WGS) entry which is preliminary data.</text>
</comment>
<sequence>MVDDLMVYDPQSTREEEGSTTKSLTNFSSSLGEETSPSLPLPFPPPRLVSDKMMSPLVADSSGHTLRTGNPPLGSGLRASSSR</sequence>
<organism evidence="2">
    <name type="scientific">Sesamum radiatum</name>
    <name type="common">Black benniseed</name>
    <dbReference type="NCBI Taxonomy" id="300843"/>
    <lineage>
        <taxon>Eukaryota</taxon>
        <taxon>Viridiplantae</taxon>
        <taxon>Streptophyta</taxon>
        <taxon>Embryophyta</taxon>
        <taxon>Tracheophyta</taxon>
        <taxon>Spermatophyta</taxon>
        <taxon>Magnoliopsida</taxon>
        <taxon>eudicotyledons</taxon>
        <taxon>Gunneridae</taxon>
        <taxon>Pentapetalae</taxon>
        <taxon>asterids</taxon>
        <taxon>lamiids</taxon>
        <taxon>Lamiales</taxon>
        <taxon>Pedaliaceae</taxon>
        <taxon>Sesamum</taxon>
    </lineage>
</organism>
<dbReference type="AlphaFoldDB" id="A0AAW2JM01"/>
<protein>
    <submittedName>
        <fullName evidence="2">Uncharacterized protein</fullName>
    </submittedName>
</protein>
<name>A0AAW2JM01_SESRA</name>
<feature type="compositionally biased region" description="Polar residues" evidence="1">
    <location>
        <begin position="20"/>
        <end position="35"/>
    </location>
</feature>